<feature type="binding site" evidence="7">
    <location>
        <position position="76"/>
    </location>
    <ligand>
        <name>Mg(2+)</name>
        <dbReference type="ChEBI" id="CHEBI:18420"/>
    </ligand>
</feature>
<feature type="binding site" evidence="7">
    <location>
        <position position="100"/>
    </location>
    <ligand>
        <name>Zn(2+)</name>
        <dbReference type="ChEBI" id="CHEBI:29105"/>
        <note>ligand shared between dimeric partners</note>
    </ligand>
</feature>
<organism evidence="9 10">
    <name type="scientific">Methanocorpusculum petauri</name>
    <dbReference type="NCBI Taxonomy" id="3002863"/>
    <lineage>
        <taxon>Archaea</taxon>
        <taxon>Methanobacteriati</taxon>
        <taxon>Methanobacteriota</taxon>
        <taxon>Stenosarchaea group</taxon>
        <taxon>Methanomicrobia</taxon>
        <taxon>Methanomicrobiales</taxon>
        <taxon>Methanocorpusculaceae</taxon>
        <taxon>Methanocorpusculum</taxon>
    </lineage>
</organism>
<comment type="subunit">
    <text evidence="7">Homodimer.</text>
</comment>
<dbReference type="SUPFAM" id="SSF141734">
    <property type="entry name" value="HisI-like"/>
    <property type="match status" value="1"/>
</dbReference>
<comment type="pathway">
    <text evidence="2 7">Amino-acid biosynthesis; L-histidine biosynthesis; L-histidine from 5-phospho-alpha-D-ribose 1-diphosphate: step 3/9.</text>
</comment>
<keyword evidence="4 7" id="KW-0028">Amino-acid biosynthesis</keyword>
<feature type="binding site" evidence="7">
    <location>
        <position position="93"/>
    </location>
    <ligand>
        <name>Zn(2+)</name>
        <dbReference type="ChEBI" id="CHEBI:29105"/>
        <note>ligand shared between dimeric partners</note>
    </ligand>
</feature>
<accession>A0ABT4IFK2</accession>
<feature type="binding site" evidence="7">
    <location>
        <position position="77"/>
    </location>
    <ligand>
        <name>Zn(2+)</name>
        <dbReference type="ChEBI" id="CHEBI:29105"/>
        <note>ligand shared between dimeric partners</note>
    </ligand>
</feature>
<comment type="function">
    <text evidence="7">Catalyzes the hydrolysis of the adenine ring of phosphoribosyl-AMP.</text>
</comment>
<name>A0ABT4IFK2_9EURY</name>
<comment type="subcellular location">
    <subcellularLocation>
        <location evidence="7">Cytoplasm</location>
    </subcellularLocation>
</comment>
<keyword evidence="10" id="KW-1185">Reference proteome</keyword>
<feature type="binding site" evidence="7">
    <location>
        <position position="78"/>
    </location>
    <ligand>
        <name>Mg(2+)</name>
        <dbReference type="ChEBI" id="CHEBI:18420"/>
    </ligand>
</feature>
<dbReference type="PANTHER" id="PTHR42945:SF1">
    <property type="entry name" value="HISTIDINE BIOSYNTHESIS BIFUNCTIONAL PROTEIN HIS7"/>
    <property type="match status" value="1"/>
</dbReference>
<dbReference type="Gene3D" id="3.10.20.810">
    <property type="entry name" value="Phosphoribosyl-AMP cyclohydrolase"/>
    <property type="match status" value="1"/>
</dbReference>
<comment type="similarity">
    <text evidence="7">Belongs to the PRA-CH family.</text>
</comment>
<reference evidence="9" key="1">
    <citation type="submission" date="2022-12" db="EMBL/GenBank/DDBJ databases">
        <title>Isolation and characterisation of novel Methanocorpusculum spp. from native Australian herbivores indicates the genus is ancestrally host-associated.</title>
        <authorList>
            <person name="Volmer J.G."/>
            <person name="Soo R.M."/>
            <person name="Evans P.N."/>
            <person name="Hoedt E.C."/>
            <person name="Astorga Alsina A.L."/>
            <person name="Woodcroft B.J."/>
            <person name="Tyson G.W."/>
            <person name="Hugenholtz P."/>
            <person name="Morrison M."/>
        </authorList>
    </citation>
    <scope>NUCLEOTIDE SEQUENCE</scope>
    <source>
        <strain evidence="9">MG</strain>
    </source>
</reference>
<comment type="catalytic activity">
    <reaction evidence="1 7">
        <text>1-(5-phospho-beta-D-ribosyl)-5'-AMP + H2O = 1-(5-phospho-beta-D-ribosyl)-5-[(5-phospho-beta-D-ribosylamino)methylideneamino]imidazole-4-carboxamide</text>
        <dbReference type="Rhea" id="RHEA:20049"/>
        <dbReference type="ChEBI" id="CHEBI:15377"/>
        <dbReference type="ChEBI" id="CHEBI:58435"/>
        <dbReference type="ChEBI" id="CHEBI:59457"/>
        <dbReference type="EC" id="3.5.4.19"/>
    </reaction>
</comment>
<dbReference type="Pfam" id="PF01502">
    <property type="entry name" value="PRA-CH"/>
    <property type="match status" value="1"/>
</dbReference>
<evidence type="ECO:0000313" key="10">
    <source>
        <dbReference type="Proteomes" id="UP001141422"/>
    </source>
</evidence>
<evidence type="ECO:0000256" key="2">
    <source>
        <dbReference type="ARBA" id="ARBA00005169"/>
    </source>
</evidence>
<keyword evidence="3 7" id="KW-0963">Cytoplasm</keyword>
<dbReference type="EC" id="3.5.4.19" evidence="7"/>
<dbReference type="GO" id="GO:0004635">
    <property type="term" value="F:phosphoribosyl-AMP cyclohydrolase activity"/>
    <property type="evidence" value="ECO:0007669"/>
    <property type="project" value="UniProtKB-EC"/>
</dbReference>
<evidence type="ECO:0000256" key="3">
    <source>
        <dbReference type="ARBA" id="ARBA00022490"/>
    </source>
</evidence>
<evidence type="ECO:0000256" key="6">
    <source>
        <dbReference type="ARBA" id="ARBA00023102"/>
    </source>
</evidence>
<dbReference type="RefSeq" id="WP_268924722.1">
    <property type="nucleotide sequence ID" value="NZ_JAPTGB010000008.1"/>
</dbReference>
<feature type="binding site" evidence="7">
    <location>
        <position position="80"/>
    </location>
    <ligand>
        <name>Mg(2+)</name>
        <dbReference type="ChEBI" id="CHEBI:18420"/>
    </ligand>
</feature>
<sequence length="125" mass="14106">MADLLDSLTYDDGLIPVIVQDAATGTVLMFAYANPQAVALTRETGFAHYYSRSRQKLWKKGEESGHLQKVCEIRVDCDGDCLLYLVEQTGCACHEGYLSCFFRTLDGRTILPLLKDPQEIYHKIQ</sequence>
<protein>
    <recommendedName>
        <fullName evidence="7">Phosphoribosyl-AMP cyclohydrolase</fullName>
        <shortName evidence="7">PRA-CH</shortName>
        <ecNumber evidence="7">3.5.4.19</ecNumber>
    </recommendedName>
</protein>
<keyword evidence="5 7" id="KW-0378">Hydrolase</keyword>
<keyword evidence="7" id="KW-0862">Zinc</keyword>
<evidence type="ECO:0000256" key="1">
    <source>
        <dbReference type="ARBA" id="ARBA00000024"/>
    </source>
</evidence>
<comment type="caution">
    <text evidence="9">The sequence shown here is derived from an EMBL/GenBank/DDBJ whole genome shotgun (WGS) entry which is preliminary data.</text>
</comment>
<dbReference type="InterPro" id="IPR026660">
    <property type="entry name" value="PRA-CH"/>
</dbReference>
<keyword evidence="6 7" id="KW-0368">Histidine biosynthesis</keyword>
<evidence type="ECO:0000256" key="5">
    <source>
        <dbReference type="ARBA" id="ARBA00022801"/>
    </source>
</evidence>
<dbReference type="HAMAP" id="MF_01021">
    <property type="entry name" value="HisI"/>
    <property type="match status" value="1"/>
</dbReference>
<feature type="domain" description="Phosphoribosyl-AMP cyclohydrolase" evidence="8">
    <location>
        <begin position="29"/>
        <end position="102"/>
    </location>
</feature>
<dbReference type="InterPro" id="IPR038019">
    <property type="entry name" value="PRib_AMP_CycHydrolase_sf"/>
</dbReference>
<comment type="cofactor">
    <cofactor evidence="7">
        <name>Mg(2+)</name>
        <dbReference type="ChEBI" id="CHEBI:18420"/>
    </cofactor>
    <text evidence="7">Binds 1 Mg(2+) ion per subunit.</text>
</comment>
<dbReference type="EMBL" id="JAPTGB010000008">
    <property type="protein sequence ID" value="MCZ0860507.1"/>
    <property type="molecule type" value="Genomic_DNA"/>
</dbReference>
<dbReference type="InterPro" id="IPR002496">
    <property type="entry name" value="PRib_AMP_CycHydrolase_dom"/>
</dbReference>
<keyword evidence="7" id="KW-0460">Magnesium</keyword>
<dbReference type="NCBIfam" id="NF000768">
    <property type="entry name" value="PRK00051.1"/>
    <property type="match status" value="1"/>
</dbReference>
<evidence type="ECO:0000313" key="9">
    <source>
        <dbReference type="EMBL" id="MCZ0860507.1"/>
    </source>
</evidence>
<gene>
    <name evidence="7 9" type="primary">hisI</name>
    <name evidence="9" type="ORF">O0S10_04580</name>
</gene>
<evidence type="ECO:0000256" key="7">
    <source>
        <dbReference type="HAMAP-Rule" id="MF_01021"/>
    </source>
</evidence>
<dbReference type="PANTHER" id="PTHR42945">
    <property type="entry name" value="HISTIDINE BIOSYNTHESIS BIFUNCTIONAL PROTEIN"/>
    <property type="match status" value="1"/>
</dbReference>
<comment type="cofactor">
    <cofactor evidence="7">
        <name>Zn(2+)</name>
        <dbReference type="ChEBI" id="CHEBI:29105"/>
    </cofactor>
    <text evidence="7">Binds 1 zinc ion per subunit.</text>
</comment>
<keyword evidence="7" id="KW-0479">Metal-binding</keyword>
<proteinExistence type="inferred from homology"/>
<evidence type="ECO:0000256" key="4">
    <source>
        <dbReference type="ARBA" id="ARBA00022605"/>
    </source>
</evidence>
<dbReference type="Proteomes" id="UP001141422">
    <property type="component" value="Unassembled WGS sequence"/>
</dbReference>
<evidence type="ECO:0000259" key="8">
    <source>
        <dbReference type="Pfam" id="PF01502"/>
    </source>
</evidence>